<dbReference type="Gene3D" id="3.30.200.20">
    <property type="entry name" value="Phosphorylase Kinase, domain 1"/>
    <property type="match status" value="1"/>
</dbReference>
<dbReference type="EMBL" id="UXUI01010225">
    <property type="protein sequence ID" value="VDD94933.1"/>
    <property type="molecule type" value="Genomic_DNA"/>
</dbReference>
<dbReference type="InterPro" id="IPR011009">
    <property type="entry name" value="Kinase-like_dom_sf"/>
</dbReference>
<protein>
    <submittedName>
        <fullName evidence="4">Protein kinase domain-containing protein</fullName>
    </submittedName>
</protein>
<dbReference type="Proteomes" id="UP000274131">
    <property type="component" value="Unassembled WGS sequence"/>
</dbReference>
<dbReference type="GO" id="GO:0004672">
    <property type="term" value="F:protein kinase activity"/>
    <property type="evidence" value="ECO:0007669"/>
    <property type="project" value="InterPro"/>
</dbReference>
<dbReference type="GO" id="GO:0005524">
    <property type="term" value="F:ATP binding"/>
    <property type="evidence" value="ECO:0007669"/>
    <property type="project" value="InterPro"/>
</dbReference>
<dbReference type="OrthoDB" id="339325at2759"/>
<sequence length="140" mass="15555">MKDLHFTGILGSGGFCVVKSANYEGRAVAVKIPHAKFSQNELLKAVREEAGIFRQLSHRNILTMYGVIAGNEPGLVLELCKVCECYPNRHGGDLMQQDIPLKDGMCLKCGGVILSRLTLKIADLGLCKKLQYRHVDCRYF</sequence>
<organism evidence="4">
    <name type="scientific">Enterobius vermicularis</name>
    <name type="common">Human pinworm</name>
    <dbReference type="NCBI Taxonomy" id="51028"/>
    <lineage>
        <taxon>Eukaryota</taxon>
        <taxon>Metazoa</taxon>
        <taxon>Ecdysozoa</taxon>
        <taxon>Nematoda</taxon>
        <taxon>Chromadorea</taxon>
        <taxon>Rhabditida</taxon>
        <taxon>Spirurina</taxon>
        <taxon>Oxyuridomorpha</taxon>
        <taxon>Oxyuroidea</taxon>
        <taxon>Oxyuridae</taxon>
        <taxon>Enterobius</taxon>
    </lineage>
</organism>
<dbReference type="AlphaFoldDB" id="A0A0N4VHN8"/>
<dbReference type="WBParaSite" id="EVEC_0001033901-mRNA-1">
    <property type="protein sequence ID" value="EVEC_0001033901-mRNA-1"/>
    <property type="gene ID" value="EVEC_0001033901"/>
</dbReference>
<accession>A0A0N4VHN8</accession>
<dbReference type="InterPro" id="IPR000719">
    <property type="entry name" value="Prot_kinase_dom"/>
</dbReference>
<evidence type="ECO:0000313" key="3">
    <source>
        <dbReference type="Proteomes" id="UP000274131"/>
    </source>
</evidence>
<evidence type="ECO:0000313" key="2">
    <source>
        <dbReference type="EMBL" id="VDD94933.1"/>
    </source>
</evidence>
<keyword evidence="3" id="KW-1185">Reference proteome</keyword>
<evidence type="ECO:0000259" key="1">
    <source>
        <dbReference type="PROSITE" id="PS50011"/>
    </source>
</evidence>
<feature type="domain" description="Protein kinase" evidence="1">
    <location>
        <begin position="4"/>
        <end position="140"/>
    </location>
</feature>
<dbReference type="STRING" id="51028.A0A0N4VHN8"/>
<evidence type="ECO:0000313" key="4">
    <source>
        <dbReference type="WBParaSite" id="EVEC_0001033901-mRNA-1"/>
    </source>
</evidence>
<dbReference type="InterPro" id="IPR001245">
    <property type="entry name" value="Ser-Thr/Tyr_kinase_cat_dom"/>
</dbReference>
<dbReference type="Pfam" id="PF07714">
    <property type="entry name" value="PK_Tyr_Ser-Thr"/>
    <property type="match status" value="1"/>
</dbReference>
<reference evidence="2 3" key="2">
    <citation type="submission" date="2018-10" db="EMBL/GenBank/DDBJ databases">
        <authorList>
            <consortium name="Pathogen Informatics"/>
        </authorList>
    </citation>
    <scope>NUCLEOTIDE SEQUENCE [LARGE SCALE GENOMIC DNA]</scope>
</reference>
<name>A0A0N4VHN8_ENTVE</name>
<dbReference type="SUPFAM" id="SSF56112">
    <property type="entry name" value="Protein kinase-like (PK-like)"/>
    <property type="match status" value="1"/>
</dbReference>
<dbReference type="PROSITE" id="PS50011">
    <property type="entry name" value="PROTEIN_KINASE_DOM"/>
    <property type="match status" value="1"/>
</dbReference>
<reference evidence="4" key="1">
    <citation type="submission" date="2017-02" db="UniProtKB">
        <authorList>
            <consortium name="WormBaseParasite"/>
        </authorList>
    </citation>
    <scope>IDENTIFICATION</scope>
</reference>
<proteinExistence type="predicted"/>
<gene>
    <name evidence="2" type="ORF">EVEC_LOCUS9684</name>
</gene>